<sequence length="111" mass="11049">MKNYSQTKKSLFKPLSVFLAVLAFTFTTNVNADGGGNADGSSTGETGYNITTGTNSTGGNCGNGPHTHAGNAICNKGGGTSVPLDGGLGILLVGAAAFGVKKLRDNKNGAI</sequence>
<dbReference type="InterPro" id="IPR058207">
    <property type="entry name" value="PID_CTERM"/>
</dbReference>
<proteinExistence type="predicted"/>
<evidence type="ECO:0000256" key="1">
    <source>
        <dbReference type="SAM" id="SignalP"/>
    </source>
</evidence>
<gene>
    <name evidence="2" type="ORF">V8G56_07490</name>
</gene>
<keyword evidence="3" id="KW-1185">Reference proteome</keyword>
<dbReference type="RefSeq" id="WP_395437825.1">
    <property type="nucleotide sequence ID" value="NZ_JBAWKC010000002.1"/>
</dbReference>
<dbReference type="EMBL" id="JBAWKC010000002">
    <property type="protein sequence ID" value="MFH6768573.1"/>
    <property type="molecule type" value="Genomic_DNA"/>
</dbReference>
<comment type="caution">
    <text evidence="2">The sequence shown here is derived from an EMBL/GenBank/DDBJ whole genome shotgun (WGS) entry which is preliminary data.</text>
</comment>
<organism evidence="2 3">
    <name type="scientific">Gaetbulibacter aquiaggeris</name>
    <dbReference type="NCBI Taxonomy" id="1735373"/>
    <lineage>
        <taxon>Bacteria</taxon>
        <taxon>Pseudomonadati</taxon>
        <taxon>Bacteroidota</taxon>
        <taxon>Flavobacteriia</taxon>
        <taxon>Flavobacteriales</taxon>
        <taxon>Flavobacteriaceae</taxon>
        <taxon>Gaetbulibacter</taxon>
    </lineage>
</organism>
<dbReference type="Proteomes" id="UP001610104">
    <property type="component" value="Unassembled WGS sequence"/>
</dbReference>
<evidence type="ECO:0000313" key="2">
    <source>
        <dbReference type="EMBL" id="MFH6768573.1"/>
    </source>
</evidence>
<feature type="chain" id="PRO_5047542833" evidence="1">
    <location>
        <begin position="33"/>
        <end position="111"/>
    </location>
</feature>
<accession>A0ABW7MP26</accession>
<feature type="signal peptide" evidence="1">
    <location>
        <begin position="1"/>
        <end position="32"/>
    </location>
</feature>
<reference evidence="2 3" key="1">
    <citation type="submission" date="2024-02" db="EMBL/GenBank/DDBJ databases">
        <title>A Gaetbulibacter species isolated from tidal flats and genomic insights of their niches.</title>
        <authorList>
            <person name="Ye Y."/>
        </authorList>
    </citation>
    <scope>NUCLEOTIDE SEQUENCE [LARGE SCALE GENOMIC DNA]</scope>
    <source>
        <strain evidence="2 3">KEM-8</strain>
    </source>
</reference>
<protein>
    <submittedName>
        <fullName evidence="2">Uncharacterized protein</fullName>
    </submittedName>
</protein>
<keyword evidence="1" id="KW-0732">Signal</keyword>
<evidence type="ECO:0000313" key="3">
    <source>
        <dbReference type="Proteomes" id="UP001610104"/>
    </source>
</evidence>
<dbReference type="NCBIfam" id="NF046080">
    <property type="entry name" value="PID_CTERM"/>
    <property type="match status" value="1"/>
</dbReference>
<name>A0ABW7MP26_9FLAO</name>